<keyword evidence="2" id="KW-1185">Reference proteome</keyword>
<reference evidence="1 2" key="1">
    <citation type="journal article" date="2019" name="Int. J. Syst. Evol. Microbiol.">
        <title>The Global Catalogue of Microorganisms (GCM) 10K type strain sequencing project: providing services to taxonomists for standard genome sequencing and annotation.</title>
        <authorList>
            <consortium name="The Broad Institute Genomics Platform"/>
            <consortium name="The Broad Institute Genome Sequencing Center for Infectious Disease"/>
            <person name="Wu L."/>
            <person name="Ma J."/>
        </authorList>
    </citation>
    <scope>NUCLEOTIDE SEQUENCE [LARGE SCALE GENOMIC DNA]</scope>
    <source>
        <strain evidence="1 2">JCM 6242</strain>
    </source>
</reference>
<name>A0ABN3W2R8_9ACTN</name>
<sequence>MDQPARSITEGAWAMTTFHRWDDRWDDVKHEIFDEEDVAAVDENRYRIA</sequence>
<dbReference type="Proteomes" id="UP001500831">
    <property type="component" value="Unassembled WGS sequence"/>
</dbReference>
<evidence type="ECO:0000313" key="1">
    <source>
        <dbReference type="EMBL" id="GAA2886613.1"/>
    </source>
</evidence>
<dbReference type="EMBL" id="BAAAVI010000040">
    <property type="protein sequence ID" value="GAA2886613.1"/>
    <property type="molecule type" value="Genomic_DNA"/>
</dbReference>
<gene>
    <name evidence="1" type="ORF">GCM10010517_50380</name>
</gene>
<accession>A0ABN3W2R8</accession>
<evidence type="ECO:0000313" key="2">
    <source>
        <dbReference type="Proteomes" id="UP001500831"/>
    </source>
</evidence>
<comment type="caution">
    <text evidence="1">The sequence shown here is derived from an EMBL/GenBank/DDBJ whole genome shotgun (WGS) entry which is preliminary data.</text>
</comment>
<organism evidence="1 2">
    <name type="scientific">Streptosporangium fragile</name>
    <dbReference type="NCBI Taxonomy" id="46186"/>
    <lineage>
        <taxon>Bacteria</taxon>
        <taxon>Bacillati</taxon>
        <taxon>Actinomycetota</taxon>
        <taxon>Actinomycetes</taxon>
        <taxon>Streptosporangiales</taxon>
        <taxon>Streptosporangiaceae</taxon>
        <taxon>Streptosporangium</taxon>
    </lineage>
</organism>
<protein>
    <submittedName>
        <fullName evidence="1">Uncharacterized protein</fullName>
    </submittedName>
</protein>
<proteinExistence type="predicted"/>